<evidence type="ECO:0000313" key="1">
    <source>
        <dbReference type="EMBL" id="MBB6477787.1"/>
    </source>
</evidence>
<dbReference type="RefSeq" id="WP_159822745.1">
    <property type="nucleotide sequence ID" value="NZ_CABWNB010000002.1"/>
</dbReference>
<dbReference type="EMBL" id="JACHHI010000003">
    <property type="protein sequence ID" value="MBB6477787.1"/>
    <property type="molecule type" value="Genomic_DNA"/>
</dbReference>
<accession>A0A841R3Q3</accession>
<dbReference type="AlphaFoldDB" id="A0A841R3Q3"/>
<sequence length="164" mass="18314">MNGAQKRRTLLAVTLVSLLVWAGWHGFLWYAERTAQTWYGTWQATGVEPQSGERYVCTMALAPYQRLNAREFAVRCEFGVVYRDPAVRIAEVEPLPAVIRGDTLYLPPQTKDGRGDLTRLGSKGADEIISIRHFRFHKISAEVLPEAALVTRSLDSARALPAGE</sequence>
<dbReference type="Proteomes" id="UP000591941">
    <property type="component" value="Unassembled WGS sequence"/>
</dbReference>
<comment type="caution">
    <text evidence="1">The sequence shown here is derived from an EMBL/GenBank/DDBJ whole genome shotgun (WGS) entry which is preliminary data.</text>
</comment>
<name>A0A841R3Q3_9FIRM</name>
<gene>
    <name evidence="1" type="ORF">HNR45_000820</name>
</gene>
<proteinExistence type="predicted"/>
<organism evidence="1 2">
    <name type="scientific">Negativicoccus succinicivorans</name>
    <dbReference type="NCBI Taxonomy" id="620903"/>
    <lineage>
        <taxon>Bacteria</taxon>
        <taxon>Bacillati</taxon>
        <taxon>Bacillota</taxon>
        <taxon>Negativicutes</taxon>
        <taxon>Veillonellales</taxon>
        <taxon>Veillonellaceae</taxon>
        <taxon>Negativicoccus</taxon>
    </lineage>
</organism>
<protein>
    <submittedName>
        <fullName evidence="1">Uncharacterized protein</fullName>
    </submittedName>
</protein>
<reference evidence="1 2" key="1">
    <citation type="submission" date="2020-08" db="EMBL/GenBank/DDBJ databases">
        <title>Genomic Encyclopedia of Type Strains, Phase IV (KMG-IV): sequencing the most valuable type-strain genomes for metagenomic binning, comparative biology and taxonomic classification.</title>
        <authorList>
            <person name="Goeker M."/>
        </authorList>
    </citation>
    <scope>NUCLEOTIDE SEQUENCE [LARGE SCALE GENOMIC DNA]</scope>
    <source>
        <strain evidence="1 2">DSM 21255</strain>
    </source>
</reference>
<keyword evidence="2" id="KW-1185">Reference proteome</keyword>
<dbReference type="GeneID" id="93486102"/>
<evidence type="ECO:0000313" key="2">
    <source>
        <dbReference type="Proteomes" id="UP000591941"/>
    </source>
</evidence>